<accession>A0ABT8J536</accession>
<dbReference type="RefSeq" id="WP_301243422.1">
    <property type="nucleotide sequence ID" value="NZ_JAROCD010000001.1"/>
</dbReference>
<organism evidence="1 2">
    <name type="scientific">Paenibacillus vandeheii</name>
    <dbReference type="NCBI Taxonomy" id="3035917"/>
    <lineage>
        <taxon>Bacteria</taxon>
        <taxon>Bacillati</taxon>
        <taxon>Bacillota</taxon>
        <taxon>Bacilli</taxon>
        <taxon>Bacillales</taxon>
        <taxon>Paenibacillaceae</taxon>
        <taxon>Paenibacillus</taxon>
    </lineage>
</organism>
<dbReference type="Proteomes" id="UP001174205">
    <property type="component" value="Unassembled WGS sequence"/>
</dbReference>
<reference evidence="1" key="1">
    <citation type="submission" date="2023-03" db="EMBL/GenBank/DDBJ databases">
        <title>MT1 and MT2 Draft Genomes of Novel Species.</title>
        <authorList>
            <person name="Venkateswaran K."/>
        </authorList>
    </citation>
    <scope>NUCLEOTIDE SEQUENCE</scope>
    <source>
        <strain evidence="1">F6_3S_P_1C</strain>
    </source>
</reference>
<dbReference type="InterPro" id="IPR029058">
    <property type="entry name" value="AB_hydrolase_fold"/>
</dbReference>
<name>A0ABT8J536_9BACL</name>
<evidence type="ECO:0000313" key="1">
    <source>
        <dbReference type="EMBL" id="MDN4599746.1"/>
    </source>
</evidence>
<gene>
    <name evidence="1" type="ORF">P5G61_00785</name>
</gene>
<comment type="caution">
    <text evidence="1">The sequence shown here is derived from an EMBL/GenBank/DDBJ whole genome shotgun (WGS) entry which is preliminary data.</text>
</comment>
<dbReference type="Gene3D" id="3.40.50.1820">
    <property type="entry name" value="alpha/beta hydrolase"/>
    <property type="match status" value="1"/>
</dbReference>
<protein>
    <submittedName>
        <fullName evidence="1">Uncharacterized protein</fullName>
    </submittedName>
</protein>
<sequence length="93" mass="10439">MIHGDFDEVYHRNQTIQKPGAYTATIPKTNHGSYTDLAGVSPIINEAGADVSANFQLINELSLSFFDKHLKEITDHTLDDIRTAHPEINLIKY</sequence>
<evidence type="ECO:0000313" key="2">
    <source>
        <dbReference type="Proteomes" id="UP001174205"/>
    </source>
</evidence>
<dbReference type="EMBL" id="JAROCD010000001">
    <property type="protein sequence ID" value="MDN4599746.1"/>
    <property type="molecule type" value="Genomic_DNA"/>
</dbReference>
<proteinExistence type="predicted"/>
<keyword evidence="2" id="KW-1185">Reference proteome</keyword>